<evidence type="ECO:0000256" key="6">
    <source>
        <dbReference type="ARBA" id="ARBA00022605"/>
    </source>
</evidence>
<dbReference type="Gene3D" id="3.30.360.10">
    <property type="entry name" value="Dihydrodipicolinate Reductase, domain 2"/>
    <property type="match status" value="1"/>
</dbReference>
<sequence>MRQARLFVIGLGAVGLGLMRLLAKKRDAYAREFGIDVRVVGVADSRGVWVKNDLDPAEVLKVKQELGTVAEVGESGDALEIMEDVEFDVLVELTPTDIETGEPGLSHIMKAIELGRHVVTANKGPLAVAYGEIMEAAEEAGVVVRYEATAGGAMPVFNLVRETLKSVDIHSIEGVLNGTVNYILTRMEEEGISLKDAIAEAQSRGIAEADPSMDIEGWDTACKVVILANAILGLDCTIKDVDVTGIEDITPEAIRIAEERGYRIKLIGRADSDGELSVRPCLVPKSDPVAKVRGVMNIVRLETDVAGDIYVSGRGAGPLETASAVMSDVLSIAESVG</sequence>
<dbReference type="InterPro" id="IPR022697">
    <property type="entry name" value="HDH_short"/>
</dbReference>
<evidence type="ECO:0000259" key="12">
    <source>
        <dbReference type="Pfam" id="PF00742"/>
    </source>
</evidence>
<dbReference type="RefSeq" id="WP_011019922.1">
    <property type="nucleotide sequence ID" value="NZ_DUJS01000005.1"/>
</dbReference>
<dbReference type="UniPathway" id="UPA00051">
    <property type="reaction ID" value="UER00465"/>
</dbReference>
<evidence type="ECO:0000256" key="3">
    <source>
        <dbReference type="ARBA" id="ARBA00006753"/>
    </source>
</evidence>
<dbReference type="PROSITE" id="PS01042">
    <property type="entry name" value="HOMOSER_DHGENASE"/>
    <property type="match status" value="1"/>
</dbReference>
<name>A0A832T7X0_9EURY</name>
<keyword evidence="6" id="KW-0028">Amino-acid biosynthesis</keyword>
<feature type="binding site" evidence="11">
    <location>
        <position position="123"/>
    </location>
    <ligand>
        <name>NADPH</name>
        <dbReference type="ChEBI" id="CHEBI:57783"/>
    </ligand>
</feature>
<reference evidence="14" key="1">
    <citation type="journal article" date="2020" name="bioRxiv">
        <title>A rank-normalized archaeal taxonomy based on genome phylogeny resolves widespread incomplete and uneven classifications.</title>
        <authorList>
            <person name="Rinke C."/>
            <person name="Chuvochina M."/>
            <person name="Mussig A.J."/>
            <person name="Chaumeil P.-A."/>
            <person name="Waite D.W."/>
            <person name="Whitman W.B."/>
            <person name="Parks D.H."/>
            <person name="Hugenholtz P."/>
        </authorList>
    </citation>
    <scope>NUCLEOTIDE SEQUENCE</scope>
    <source>
        <strain evidence="14">UBA8853</strain>
    </source>
</reference>
<comment type="similarity">
    <text evidence="3">Belongs to the homoserine dehydrogenase family.</text>
</comment>
<evidence type="ECO:0000256" key="4">
    <source>
        <dbReference type="ARBA" id="ARBA00013213"/>
    </source>
</evidence>
<evidence type="ECO:0000256" key="5">
    <source>
        <dbReference type="ARBA" id="ARBA00013376"/>
    </source>
</evidence>
<dbReference type="FunFam" id="3.40.50.720:FF:000554">
    <property type="entry name" value="Homoserine dehydrogenase"/>
    <property type="match status" value="1"/>
</dbReference>
<dbReference type="GO" id="GO:0004412">
    <property type="term" value="F:homoserine dehydrogenase activity"/>
    <property type="evidence" value="ECO:0007669"/>
    <property type="project" value="UniProtKB-EC"/>
</dbReference>
<dbReference type="NCBIfam" id="NF004912">
    <property type="entry name" value="PRK06270.1"/>
    <property type="match status" value="1"/>
</dbReference>
<gene>
    <name evidence="14" type="ORF">HA336_07350</name>
</gene>
<feature type="domain" description="Aspartate/homoserine dehydrogenase NAD-binding" evidence="13">
    <location>
        <begin position="10"/>
        <end position="147"/>
    </location>
</feature>
<protein>
    <recommendedName>
        <fullName evidence="5">Homoserine dehydrogenase</fullName>
        <ecNumber evidence="4">1.1.1.3</ecNumber>
    </recommendedName>
</protein>
<dbReference type="InterPro" id="IPR019811">
    <property type="entry name" value="HDH_CS"/>
</dbReference>
<dbReference type="Proteomes" id="UP000619545">
    <property type="component" value="Unassembled WGS sequence"/>
</dbReference>
<organism evidence="14 15">
    <name type="scientific">Methanopyrus kandleri</name>
    <dbReference type="NCBI Taxonomy" id="2320"/>
    <lineage>
        <taxon>Archaea</taxon>
        <taxon>Methanobacteriati</taxon>
        <taxon>Methanobacteriota</taxon>
        <taxon>Methanomada group</taxon>
        <taxon>Methanopyri</taxon>
        <taxon>Methanopyrales</taxon>
        <taxon>Methanopyraceae</taxon>
        <taxon>Methanopyrus</taxon>
    </lineage>
</organism>
<feature type="binding site" evidence="11">
    <location>
        <position position="208"/>
    </location>
    <ligand>
        <name>L-homoserine</name>
        <dbReference type="ChEBI" id="CHEBI:57476"/>
    </ligand>
</feature>
<feature type="active site" description="Proton donor" evidence="10">
    <location>
        <position position="223"/>
    </location>
</feature>
<dbReference type="GeneID" id="1478149"/>
<dbReference type="InterPro" id="IPR005106">
    <property type="entry name" value="Asp/hSer_DH_NAD-bd"/>
</dbReference>
<evidence type="ECO:0000256" key="1">
    <source>
        <dbReference type="ARBA" id="ARBA00005056"/>
    </source>
</evidence>
<keyword evidence="7" id="KW-0791">Threonine biosynthesis</keyword>
<feature type="domain" description="Homoserine dehydrogenase catalytic" evidence="12">
    <location>
        <begin position="155"/>
        <end position="330"/>
    </location>
</feature>
<evidence type="ECO:0000259" key="13">
    <source>
        <dbReference type="Pfam" id="PF03447"/>
    </source>
</evidence>
<evidence type="ECO:0000256" key="8">
    <source>
        <dbReference type="ARBA" id="ARBA00023002"/>
    </source>
</evidence>
<dbReference type="Pfam" id="PF00742">
    <property type="entry name" value="Homoserine_dh"/>
    <property type="match status" value="1"/>
</dbReference>
<dbReference type="PANTHER" id="PTHR43331:SF1">
    <property type="entry name" value="HOMOSERINE DEHYDROGENASE"/>
    <property type="match status" value="1"/>
</dbReference>
<evidence type="ECO:0000313" key="14">
    <source>
        <dbReference type="EMBL" id="HII71027.1"/>
    </source>
</evidence>
<comment type="pathway">
    <text evidence="2">Amino-acid biosynthesis; L-methionine biosynthesis via de novo pathway; L-homoserine from L-aspartate: step 3/3.</text>
</comment>
<proteinExistence type="inferred from homology"/>
<accession>A0A832T7X0</accession>
<keyword evidence="8 14" id="KW-0560">Oxidoreductase</keyword>
<dbReference type="UniPathway" id="UPA00050">
    <property type="reaction ID" value="UER00063"/>
</dbReference>
<evidence type="ECO:0000256" key="7">
    <source>
        <dbReference type="ARBA" id="ARBA00022697"/>
    </source>
</evidence>
<feature type="binding site" evidence="11">
    <location>
        <begin position="10"/>
        <end position="15"/>
    </location>
    <ligand>
        <name>NADP(+)</name>
        <dbReference type="ChEBI" id="CHEBI:58349"/>
    </ligand>
</feature>
<evidence type="ECO:0000256" key="11">
    <source>
        <dbReference type="PIRSR" id="PIRSR036497-2"/>
    </source>
</evidence>
<comment type="caution">
    <text evidence="14">The sequence shown here is derived from an EMBL/GenBank/DDBJ whole genome shotgun (WGS) entry which is preliminary data.</text>
</comment>
<dbReference type="EMBL" id="DUJS01000005">
    <property type="protein sequence ID" value="HII71027.1"/>
    <property type="molecule type" value="Genomic_DNA"/>
</dbReference>
<dbReference type="SUPFAM" id="SSF55347">
    <property type="entry name" value="Glyceraldehyde-3-phosphate dehydrogenase-like, C-terminal domain"/>
    <property type="match status" value="1"/>
</dbReference>
<comment type="pathway">
    <text evidence="1">Amino-acid biosynthesis; L-threonine biosynthesis; L-threonine from L-aspartate: step 3/5.</text>
</comment>
<dbReference type="GO" id="GO:0009086">
    <property type="term" value="P:methionine biosynthetic process"/>
    <property type="evidence" value="ECO:0007669"/>
    <property type="project" value="UniProtKB-KW"/>
</dbReference>
<evidence type="ECO:0000256" key="2">
    <source>
        <dbReference type="ARBA" id="ARBA00005062"/>
    </source>
</evidence>
<dbReference type="NCBIfam" id="NF004976">
    <property type="entry name" value="PRK06349.1"/>
    <property type="match status" value="1"/>
</dbReference>
<keyword evidence="9" id="KW-0486">Methionine biosynthesis</keyword>
<dbReference type="AlphaFoldDB" id="A0A832T7X0"/>
<dbReference type="OMA" id="LMFYGPG"/>
<evidence type="ECO:0000256" key="9">
    <source>
        <dbReference type="ARBA" id="ARBA00023167"/>
    </source>
</evidence>
<dbReference type="GO" id="GO:0050661">
    <property type="term" value="F:NADP binding"/>
    <property type="evidence" value="ECO:0007669"/>
    <property type="project" value="InterPro"/>
</dbReference>
<dbReference type="InterPro" id="IPR001342">
    <property type="entry name" value="HDH_cat"/>
</dbReference>
<dbReference type="InterPro" id="IPR036291">
    <property type="entry name" value="NAD(P)-bd_dom_sf"/>
</dbReference>
<evidence type="ECO:0000313" key="15">
    <source>
        <dbReference type="Proteomes" id="UP000619545"/>
    </source>
</evidence>
<dbReference type="SUPFAM" id="SSF51735">
    <property type="entry name" value="NAD(P)-binding Rossmann-fold domains"/>
    <property type="match status" value="1"/>
</dbReference>
<dbReference type="GO" id="GO:0009088">
    <property type="term" value="P:threonine biosynthetic process"/>
    <property type="evidence" value="ECO:0007669"/>
    <property type="project" value="UniProtKB-UniPathway"/>
</dbReference>
<dbReference type="EC" id="1.1.1.3" evidence="4"/>
<dbReference type="FunFam" id="3.30.360.10:FF:000005">
    <property type="entry name" value="Homoserine dehydrogenase"/>
    <property type="match status" value="1"/>
</dbReference>
<dbReference type="PANTHER" id="PTHR43331">
    <property type="entry name" value="HOMOSERINE DEHYDROGENASE"/>
    <property type="match status" value="1"/>
</dbReference>
<dbReference type="PIRSF" id="PIRSF036497">
    <property type="entry name" value="HDH_short"/>
    <property type="match status" value="1"/>
</dbReference>
<dbReference type="Gene3D" id="3.40.50.720">
    <property type="entry name" value="NAD(P)-binding Rossmann-like Domain"/>
    <property type="match status" value="1"/>
</dbReference>
<dbReference type="Pfam" id="PF03447">
    <property type="entry name" value="NAD_binding_3"/>
    <property type="match status" value="1"/>
</dbReference>
<evidence type="ECO:0000256" key="10">
    <source>
        <dbReference type="PIRSR" id="PIRSR036497-1"/>
    </source>
</evidence>
<keyword evidence="11" id="KW-0521">NADP</keyword>